<comment type="caution">
    <text evidence="1">The sequence shown here is derived from an EMBL/GenBank/DDBJ whole genome shotgun (WGS) entry which is preliminary data.</text>
</comment>
<dbReference type="InParanoid" id="A0A1Q5PX34"/>
<dbReference type="OrthoDB" id="3736873at2"/>
<gene>
    <name evidence="1" type="ORF">BSZ40_04220</name>
</gene>
<sequence>MADCLGSVVPERAGTVSVGEGAPWPGLGPGGLGELTLWTMQPPEIWAQLRAGRTVRAEVDRCHAAAGPEGLDARRVAAYDWIAAQLARRDPRPEGVRWPLWAWWCIGEDGPVRPDLRRYRQNGPGVMLELRVAARRVLLTDFDGWHNVLNDEFSGRGLTWYWAEKEAAAGDVARLRWLEHRKRHSWRRCLAVHPARPTQAVLWEIQPEDVKRGWNFQGFVQE</sequence>
<name>A0A1Q5PX34_9ACTO</name>
<evidence type="ECO:0008006" key="3">
    <source>
        <dbReference type="Google" id="ProtNLM"/>
    </source>
</evidence>
<evidence type="ECO:0000313" key="2">
    <source>
        <dbReference type="Proteomes" id="UP000185612"/>
    </source>
</evidence>
<proteinExistence type="predicted"/>
<accession>A0A1Q5PX34</accession>
<dbReference type="EMBL" id="MQVS01000003">
    <property type="protein sequence ID" value="OKL52117.1"/>
    <property type="molecule type" value="Genomic_DNA"/>
</dbReference>
<dbReference type="RefSeq" id="WP_084542611.1">
    <property type="nucleotide sequence ID" value="NZ_MQVS01000003.1"/>
</dbReference>
<evidence type="ECO:0000313" key="1">
    <source>
        <dbReference type="EMBL" id="OKL52117.1"/>
    </source>
</evidence>
<dbReference type="AlphaFoldDB" id="A0A1Q5PX34"/>
<protein>
    <recommendedName>
        <fullName evidence="3">DUF3841 domain-containing protein</fullName>
    </recommendedName>
</protein>
<dbReference type="Proteomes" id="UP000185612">
    <property type="component" value="Unassembled WGS sequence"/>
</dbReference>
<reference evidence="2" key="1">
    <citation type="submission" date="2016-12" db="EMBL/GenBank/DDBJ databases">
        <authorList>
            <person name="Meng X."/>
        </authorList>
    </citation>
    <scope>NUCLEOTIDE SEQUENCE [LARGE SCALE GENOMIC DNA]</scope>
    <source>
        <strain evidence="2">DSM 20732</strain>
    </source>
</reference>
<organism evidence="1 2">
    <name type="scientific">Buchananella hordeovulneris</name>
    <dbReference type="NCBI Taxonomy" id="52770"/>
    <lineage>
        <taxon>Bacteria</taxon>
        <taxon>Bacillati</taxon>
        <taxon>Actinomycetota</taxon>
        <taxon>Actinomycetes</taxon>
        <taxon>Actinomycetales</taxon>
        <taxon>Actinomycetaceae</taxon>
        <taxon>Buchananella</taxon>
    </lineage>
</organism>
<dbReference type="InterPro" id="IPR024211">
    <property type="entry name" value="DUF3841"/>
</dbReference>
<keyword evidence="2" id="KW-1185">Reference proteome</keyword>
<dbReference type="Pfam" id="PF12952">
    <property type="entry name" value="DUF3841"/>
    <property type="match status" value="1"/>
</dbReference>